<dbReference type="Pfam" id="PF12171">
    <property type="entry name" value="zf-C2H2_jaz"/>
    <property type="match status" value="1"/>
</dbReference>
<keyword evidence="1" id="KW-0479">Metal-binding</keyword>
<keyword evidence="3 7" id="KW-0863">Zinc-finger</keyword>
<dbReference type="EMBL" id="CADCXV010001338">
    <property type="protein sequence ID" value="CAB0043631.1"/>
    <property type="molecule type" value="Genomic_DNA"/>
</dbReference>
<dbReference type="SUPFAM" id="SSF57667">
    <property type="entry name" value="beta-beta-alpha zinc fingers"/>
    <property type="match status" value="2"/>
</dbReference>
<dbReference type="Pfam" id="PF00096">
    <property type="entry name" value="zf-C2H2"/>
    <property type="match status" value="1"/>
</dbReference>
<name>A0A6H5J7Y9_9HYME</name>
<dbReference type="Proteomes" id="UP000479190">
    <property type="component" value="Unassembled WGS sequence"/>
</dbReference>
<dbReference type="OrthoDB" id="6077919at2759"/>
<feature type="domain" description="C2H2-type" evidence="9">
    <location>
        <begin position="122"/>
        <end position="150"/>
    </location>
</feature>
<dbReference type="InterPro" id="IPR022755">
    <property type="entry name" value="Znf_C2H2_jaz"/>
</dbReference>
<dbReference type="GO" id="GO:0000978">
    <property type="term" value="F:RNA polymerase II cis-regulatory region sequence-specific DNA binding"/>
    <property type="evidence" value="ECO:0007669"/>
    <property type="project" value="TreeGrafter"/>
</dbReference>
<dbReference type="InterPro" id="IPR036236">
    <property type="entry name" value="Znf_C2H2_sf"/>
</dbReference>
<dbReference type="Gene3D" id="3.30.160.60">
    <property type="entry name" value="Classic Zinc Finger"/>
    <property type="match status" value="2"/>
</dbReference>
<keyword evidence="2" id="KW-0677">Repeat</keyword>
<accession>A0A6H5J7Y9</accession>
<comment type="similarity">
    <text evidence="6">Belongs to the snail C2H2-type zinc-finger protein family.</text>
</comment>
<evidence type="ECO:0000256" key="4">
    <source>
        <dbReference type="ARBA" id="ARBA00022833"/>
    </source>
</evidence>
<feature type="domain" description="C2H2-type" evidence="9">
    <location>
        <begin position="149"/>
        <end position="177"/>
    </location>
</feature>
<dbReference type="PANTHER" id="PTHR24388:SF73">
    <property type="entry name" value="ZINC FINGER PROTEIN ZFAT"/>
    <property type="match status" value="1"/>
</dbReference>
<dbReference type="GO" id="GO:0008270">
    <property type="term" value="F:zinc ion binding"/>
    <property type="evidence" value="ECO:0007669"/>
    <property type="project" value="UniProtKB-KW"/>
</dbReference>
<gene>
    <name evidence="10" type="ORF">TBRA_LOCUS15219</name>
</gene>
<evidence type="ECO:0000256" key="7">
    <source>
        <dbReference type="PROSITE-ProRule" id="PRU00042"/>
    </source>
</evidence>
<evidence type="ECO:0000313" key="11">
    <source>
        <dbReference type="Proteomes" id="UP000479190"/>
    </source>
</evidence>
<evidence type="ECO:0000256" key="3">
    <source>
        <dbReference type="ARBA" id="ARBA00022771"/>
    </source>
</evidence>
<protein>
    <recommendedName>
        <fullName evidence="9">C2H2-type domain-containing protein</fullName>
    </recommendedName>
</protein>
<evidence type="ECO:0000256" key="1">
    <source>
        <dbReference type="ARBA" id="ARBA00022723"/>
    </source>
</evidence>
<sequence>MFLNQVITDKQSSSEYYHKKFRRTHSSTNFEREFKQEIKSEEHVVSEIIIVKSDVSVDINNNDVSSDAKTQDINNNDVSSDAKTESNAEEKSFKCDSCPRGYASKKILIRHQRIVHTVIKEHPCETCGKIFKFKRNLRAHFWKAHTKRHRCDACDKTFQSERDFDRHKRVKHPSVEKDKSQDKRDDKFAQKINHLDKSRAKVEHDKRRGVIKKDKVEAENRCDECGKGFCNNMLDSSSTMIQRRDICTPACVISVERFLRIISTYSVCIKRPSHAKKNREAISY</sequence>
<feature type="domain" description="C2H2-type" evidence="9">
    <location>
        <begin position="93"/>
        <end position="121"/>
    </location>
</feature>
<dbReference type="SMART" id="SM00355">
    <property type="entry name" value="ZnF_C2H2"/>
    <property type="match status" value="3"/>
</dbReference>
<keyword evidence="11" id="KW-1185">Reference proteome</keyword>
<evidence type="ECO:0000256" key="5">
    <source>
        <dbReference type="ARBA" id="ARBA00023242"/>
    </source>
</evidence>
<evidence type="ECO:0000313" key="10">
    <source>
        <dbReference type="EMBL" id="CAB0043631.1"/>
    </source>
</evidence>
<evidence type="ECO:0000256" key="2">
    <source>
        <dbReference type="ARBA" id="ARBA00022737"/>
    </source>
</evidence>
<feature type="compositionally biased region" description="Polar residues" evidence="8">
    <location>
        <begin position="63"/>
        <end position="79"/>
    </location>
</feature>
<reference evidence="10 11" key="1">
    <citation type="submission" date="2020-02" db="EMBL/GenBank/DDBJ databases">
        <authorList>
            <person name="Ferguson B K."/>
        </authorList>
    </citation>
    <scope>NUCLEOTIDE SEQUENCE [LARGE SCALE GENOMIC DNA]</scope>
</reference>
<dbReference type="InterPro" id="IPR050527">
    <property type="entry name" value="Snail/Krueppel_Znf"/>
</dbReference>
<proteinExistence type="inferred from homology"/>
<evidence type="ECO:0000256" key="8">
    <source>
        <dbReference type="SAM" id="MobiDB-lite"/>
    </source>
</evidence>
<keyword evidence="4" id="KW-0862">Zinc</keyword>
<dbReference type="PANTHER" id="PTHR24388">
    <property type="entry name" value="ZINC FINGER PROTEIN"/>
    <property type="match status" value="1"/>
</dbReference>
<dbReference type="InterPro" id="IPR013087">
    <property type="entry name" value="Znf_C2H2_type"/>
</dbReference>
<dbReference type="AlphaFoldDB" id="A0A6H5J7Y9"/>
<dbReference type="GO" id="GO:0000981">
    <property type="term" value="F:DNA-binding transcription factor activity, RNA polymerase II-specific"/>
    <property type="evidence" value="ECO:0007669"/>
    <property type="project" value="TreeGrafter"/>
</dbReference>
<evidence type="ECO:0000259" key="9">
    <source>
        <dbReference type="PROSITE" id="PS50157"/>
    </source>
</evidence>
<feature type="compositionally biased region" description="Basic and acidic residues" evidence="8">
    <location>
        <begin position="173"/>
        <end position="184"/>
    </location>
</feature>
<dbReference type="PROSITE" id="PS50157">
    <property type="entry name" value="ZINC_FINGER_C2H2_2"/>
    <property type="match status" value="3"/>
</dbReference>
<feature type="region of interest" description="Disordered" evidence="8">
    <location>
        <begin position="165"/>
        <end position="184"/>
    </location>
</feature>
<dbReference type="PROSITE" id="PS00028">
    <property type="entry name" value="ZINC_FINGER_C2H2_1"/>
    <property type="match status" value="3"/>
</dbReference>
<keyword evidence="5" id="KW-0539">Nucleus</keyword>
<evidence type="ECO:0000256" key="6">
    <source>
        <dbReference type="ARBA" id="ARBA00037948"/>
    </source>
</evidence>
<feature type="region of interest" description="Disordered" evidence="8">
    <location>
        <begin position="63"/>
        <end position="86"/>
    </location>
</feature>
<organism evidence="10 11">
    <name type="scientific">Trichogramma brassicae</name>
    <dbReference type="NCBI Taxonomy" id="86971"/>
    <lineage>
        <taxon>Eukaryota</taxon>
        <taxon>Metazoa</taxon>
        <taxon>Ecdysozoa</taxon>
        <taxon>Arthropoda</taxon>
        <taxon>Hexapoda</taxon>
        <taxon>Insecta</taxon>
        <taxon>Pterygota</taxon>
        <taxon>Neoptera</taxon>
        <taxon>Endopterygota</taxon>
        <taxon>Hymenoptera</taxon>
        <taxon>Apocrita</taxon>
        <taxon>Proctotrupomorpha</taxon>
        <taxon>Chalcidoidea</taxon>
        <taxon>Trichogrammatidae</taxon>
        <taxon>Trichogramma</taxon>
    </lineage>
</organism>